<name>A0ABV1TKS1_9ACTN</name>
<sequence>MSAWDTDERGKVPVRDDVEEFAALLRQLKDRTDRSYGSLARRLNMNTSTLHRYCAGEAVPLDFAPVERLAAFCGATPRERLELHERWLRAVAARQRPRGAEPTEPAENAESAEPTEPAENAESAESGPTDTRTSESVQPPQAAAEPLTEAAPEEAPEEAAPAAESAPVVRPWYRRRRTLVASAVATVLLATLGTLAALPDDRQAAGAAARDPASAATTAAGDAERRGSGTTGPAPNSATPSPSSPSSSSASASSPSASGGAKASSPADGTPGTPAPAGAPLTWTANSQLWELGCDHDYVIDKQPAQVPPPPAPQDAGTWAATQNAVHGGNTIVDVSVQGRSSTAVVLEALRVRVVGRTAPAPGVAYSMADGCGGGLTPRYFDVNLDKDRPIARPVAGEGPDGKTVSTMHLPYRVSATDPEVLRVKASTAGCDCRWYLELDWSSQGRSGTVRIDDHGRPFRTSSIKGLPHYWYGFVDGVRQWVPTTG</sequence>
<protein>
    <submittedName>
        <fullName evidence="3">Helix-turn-helix transcriptional regulator</fullName>
    </submittedName>
</protein>
<dbReference type="Pfam" id="PF13560">
    <property type="entry name" value="HTH_31"/>
    <property type="match status" value="1"/>
</dbReference>
<feature type="compositionally biased region" description="Low complexity" evidence="1">
    <location>
        <begin position="158"/>
        <end position="167"/>
    </location>
</feature>
<keyword evidence="2" id="KW-0472">Membrane</keyword>
<keyword evidence="2" id="KW-0812">Transmembrane</keyword>
<dbReference type="InterPro" id="IPR001387">
    <property type="entry name" value="Cro/C1-type_HTH"/>
</dbReference>
<dbReference type="CDD" id="cd00093">
    <property type="entry name" value="HTH_XRE"/>
    <property type="match status" value="1"/>
</dbReference>
<evidence type="ECO:0000313" key="3">
    <source>
        <dbReference type="EMBL" id="MER6270147.1"/>
    </source>
</evidence>
<feature type="region of interest" description="Disordered" evidence="1">
    <location>
        <begin position="207"/>
        <end position="281"/>
    </location>
</feature>
<dbReference type="RefSeq" id="WP_351958605.1">
    <property type="nucleotide sequence ID" value="NZ_JBEOZM010000010.1"/>
</dbReference>
<evidence type="ECO:0000256" key="1">
    <source>
        <dbReference type="SAM" id="MobiDB-lite"/>
    </source>
</evidence>
<reference evidence="3 4" key="1">
    <citation type="submission" date="2024-06" db="EMBL/GenBank/DDBJ databases">
        <title>The Natural Products Discovery Center: Release of the First 8490 Sequenced Strains for Exploring Actinobacteria Biosynthetic Diversity.</title>
        <authorList>
            <person name="Kalkreuter E."/>
            <person name="Kautsar S.A."/>
            <person name="Yang D."/>
            <person name="Bader C.D."/>
            <person name="Teijaro C.N."/>
            <person name="Fluegel L."/>
            <person name="Davis C.M."/>
            <person name="Simpson J.R."/>
            <person name="Lauterbach L."/>
            <person name="Steele A.D."/>
            <person name="Gui C."/>
            <person name="Meng S."/>
            <person name="Li G."/>
            <person name="Viehrig K."/>
            <person name="Ye F."/>
            <person name="Su P."/>
            <person name="Kiefer A.F."/>
            <person name="Nichols A."/>
            <person name="Cepeda A.J."/>
            <person name="Yan W."/>
            <person name="Fan B."/>
            <person name="Jiang Y."/>
            <person name="Adhikari A."/>
            <person name="Zheng C.-J."/>
            <person name="Schuster L."/>
            <person name="Cowan T.M."/>
            <person name="Smanski M.J."/>
            <person name="Chevrette M.G."/>
            <person name="De Carvalho L.P.S."/>
            <person name="Shen B."/>
        </authorList>
    </citation>
    <scope>NUCLEOTIDE SEQUENCE [LARGE SCALE GENOMIC DNA]</scope>
    <source>
        <strain evidence="3 4">NPDC001694</strain>
    </source>
</reference>
<feature type="compositionally biased region" description="Polar residues" evidence="1">
    <location>
        <begin position="126"/>
        <end position="138"/>
    </location>
</feature>
<feature type="region of interest" description="Disordered" evidence="1">
    <location>
        <begin position="94"/>
        <end position="167"/>
    </location>
</feature>
<proteinExistence type="predicted"/>
<dbReference type="EMBL" id="JBEOZM010000010">
    <property type="protein sequence ID" value="MER6270147.1"/>
    <property type="molecule type" value="Genomic_DNA"/>
</dbReference>
<evidence type="ECO:0000256" key="2">
    <source>
        <dbReference type="SAM" id="Phobius"/>
    </source>
</evidence>
<feature type="compositionally biased region" description="Low complexity" evidence="1">
    <location>
        <begin position="231"/>
        <end position="281"/>
    </location>
</feature>
<comment type="caution">
    <text evidence="3">The sequence shown here is derived from an EMBL/GenBank/DDBJ whole genome shotgun (WGS) entry which is preliminary data.</text>
</comment>
<feature type="compositionally biased region" description="Low complexity" evidence="1">
    <location>
        <begin position="139"/>
        <end position="150"/>
    </location>
</feature>
<organism evidence="3 4">
    <name type="scientific">Streptomyces sp. 900105755</name>
    <dbReference type="NCBI Taxonomy" id="3154389"/>
    <lineage>
        <taxon>Bacteria</taxon>
        <taxon>Bacillati</taxon>
        <taxon>Actinomycetota</taxon>
        <taxon>Actinomycetes</taxon>
        <taxon>Kitasatosporales</taxon>
        <taxon>Streptomycetaceae</taxon>
        <taxon>Streptomyces</taxon>
    </lineage>
</organism>
<dbReference type="Proteomes" id="UP001490365">
    <property type="component" value="Unassembled WGS sequence"/>
</dbReference>
<dbReference type="InterPro" id="IPR010982">
    <property type="entry name" value="Lambda_DNA-bd_dom_sf"/>
</dbReference>
<evidence type="ECO:0000313" key="4">
    <source>
        <dbReference type="Proteomes" id="UP001490365"/>
    </source>
</evidence>
<dbReference type="SUPFAM" id="SSF47413">
    <property type="entry name" value="lambda repressor-like DNA-binding domains"/>
    <property type="match status" value="1"/>
</dbReference>
<gene>
    <name evidence="3" type="ORF">ABT211_23055</name>
</gene>
<keyword evidence="2" id="KW-1133">Transmembrane helix</keyword>
<feature type="transmembrane region" description="Helical" evidence="2">
    <location>
        <begin position="179"/>
        <end position="198"/>
    </location>
</feature>
<accession>A0ABV1TKS1</accession>
<keyword evidence="4" id="KW-1185">Reference proteome</keyword>
<feature type="compositionally biased region" description="Low complexity" evidence="1">
    <location>
        <begin position="207"/>
        <end position="221"/>
    </location>
</feature>